<dbReference type="EMBL" id="MU274907">
    <property type="protein sequence ID" value="KAI0090686.1"/>
    <property type="molecule type" value="Genomic_DNA"/>
</dbReference>
<reference evidence="1" key="1">
    <citation type="journal article" date="2021" name="Environ. Microbiol.">
        <title>Gene family expansions and transcriptome signatures uncover fungal adaptations to wood decay.</title>
        <authorList>
            <person name="Hage H."/>
            <person name="Miyauchi S."/>
            <person name="Viragh M."/>
            <person name="Drula E."/>
            <person name="Min B."/>
            <person name="Chaduli D."/>
            <person name="Navarro D."/>
            <person name="Favel A."/>
            <person name="Norest M."/>
            <person name="Lesage-Meessen L."/>
            <person name="Balint B."/>
            <person name="Merenyi Z."/>
            <person name="de Eugenio L."/>
            <person name="Morin E."/>
            <person name="Martinez A.T."/>
            <person name="Baldrian P."/>
            <person name="Stursova M."/>
            <person name="Martinez M.J."/>
            <person name="Novotny C."/>
            <person name="Magnuson J.K."/>
            <person name="Spatafora J.W."/>
            <person name="Maurice S."/>
            <person name="Pangilinan J."/>
            <person name="Andreopoulos W."/>
            <person name="LaButti K."/>
            <person name="Hundley H."/>
            <person name="Na H."/>
            <person name="Kuo A."/>
            <person name="Barry K."/>
            <person name="Lipzen A."/>
            <person name="Henrissat B."/>
            <person name="Riley R."/>
            <person name="Ahrendt S."/>
            <person name="Nagy L.G."/>
            <person name="Grigoriev I.V."/>
            <person name="Martin F."/>
            <person name="Rosso M.N."/>
        </authorList>
    </citation>
    <scope>NUCLEOTIDE SEQUENCE</scope>
    <source>
        <strain evidence="1">CBS 384.51</strain>
    </source>
</reference>
<keyword evidence="2" id="KW-1185">Reference proteome</keyword>
<dbReference type="Proteomes" id="UP001055072">
    <property type="component" value="Unassembled WGS sequence"/>
</dbReference>
<evidence type="ECO:0000313" key="2">
    <source>
        <dbReference type="Proteomes" id="UP001055072"/>
    </source>
</evidence>
<name>A0ACB8U953_9APHY</name>
<organism evidence="1 2">
    <name type="scientific">Irpex rosettiformis</name>
    <dbReference type="NCBI Taxonomy" id="378272"/>
    <lineage>
        <taxon>Eukaryota</taxon>
        <taxon>Fungi</taxon>
        <taxon>Dikarya</taxon>
        <taxon>Basidiomycota</taxon>
        <taxon>Agaricomycotina</taxon>
        <taxon>Agaricomycetes</taxon>
        <taxon>Polyporales</taxon>
        <taxon>Irpicaceae</taxon>
        <taxon>Irpex</taxon>
    </lineage>
</organism>
<comment type="caution">
    <text evidence="1">The sequence shown here is derived from an EMBL/GenBank/DDBJ whole genome shotgun (WGS) entry which is preliminary data.</text>
</comment>
<accession>A0ACB8U953</accession>
<sequence length="334" mass="36451">MLMNYDILVQIAEHVSSPSSPVSLFPHSKDSHKLAYRTLYALSLTSRSCSSAAAKVLYRDIVISPENDARLDVLDLKQSRRKRKSGDEVTGQVVAAILPHNGPFVTSLKISGFISTLPPPSTAYKDEKISDNTLSLPETLRHAILYCWPNLTSVTLTPKKGHTYIFEQTLSALISLSSASLHRSSPALPRTTLDAVPLNTNPSSNASGLSIPQPSSSEGPISLPTSETLESITSYPSSGTAYPYNLKHLHFTSSYVPSISSLCHEIKGLETLTIEGPTRTCLEGLPRWLESLTEGEGRLSGLHLKVRYPTSFLFLLNNVDMNTNEQFNDAAVLL</sequence>
<gene>
    <name evidence="1" type="ORF">BDY19DRAFT_728150</name>
</gene>
<evidence type="ECO:0000313" key="1">
    <source>
        <dbReference type="EMBL" id="KAI0090686.1"/>
    </source>
</evidence>
<proteinExistence type="predicted"/>
<protein>
    <submittedName>
        <fullName evidence="1">Uncharacterized protein</fullName>
    </submittedName>
</protein>